<evidence type="ECO:0000313" key="3">
    <source>
        <dbReference type="Proteomes" id="UP001597375"/>
    </source>
</evidence>
<comment type="caution">
    <text evidence="2">The sequence shown here is derived from an EMBL/GenBank/DDBJ whole genome shotgun (WGS) entry which is preliminary data.</text>
</comment>
<keyword evidence="3" id="KW-1185">Reference proteome</keyword>
<feature type="domain" description="DUF4268" evidence="1">
    <location>
        <begin position="229"/>
        <end position="362"/>
    </location>
</feature>
<evidence type="ECO:0000259" key="1">
    <source>
        <dbReference type="Pfam" id="PF14088"/>
    </source>
</evidence>
<dbReference type="RefSeq" id="WP_386821407.1">
    <property type="nucleotide sequence ID" value="NZ_JBHUIT010000034.1"/>
</dbReference>
<dbReference type="InterPro" id="IPR025364">
    <property type="entry name" value="DUF4268"/>
</dbReference>
<evidence type="ECO:0000313" key="2">
    <source>
        <dbReference type="EMBL" id="MFD2257982.1"/>
    </source>
</evidence>
<accession>A0ABW5DAP8</accession>
<organism evidence="2 3">
    <name type="scientific">Luteolibacter algae</name>
    <dbReference type="NCBI Taxonomy" id="454151"/>
    <lineage>
        <taxon>Bacteria</taxon>
        <taxon>Pseudomonadati</taxon>
        <taxon>Verrucomicrobiota</taxon>
        <taxon>Verrucomicrobiia</taxon>
        <taxon>Verrucomicrobiales</taxon>
        <taxon>Verrucomicrobiaceae</taxon>
        <taxon>Luteolibacter</taxon>
    </lineage>
</organism>
<reference evidence="3" key="1">
    <citation type="journal article" date="2019" name="Int. J. Syst. Evol. Microbiol.">
        <title>The Global Catalogue of Microorganisms (GCM) 10K type strain sequencing project: providing services to taxonomists for standard genome sequencing and annotation.</title>
        <authorList>
            <consortium name="The Broad Institute Genomics Platform"/>
            <consortium name="The Broad Institute Genome Sequencing Center for Infectious Disease"/>
            <person name="Wu L."/>
            <person name="Ma J."/>
        </authorList>
    </citation>
    <scope>NUCLEOTIDE SEQUENCE [LARGE SCALE GENOMIC DNA]</scope>
    <source>
        <strain evidence="3">CGMCC 4.7106</strain>
    </source>
</reference>
<name>A0ABW5DAP8_9BACT</name>
<dbReference type="InterPro" id="IPR011856">
    <property type="entry name" value="tRNA_endonuc-like_dom_sf"/>
</dbReference>
<gene>
    <name evidence="2" type="ORF">ACFSSA_14975</name>
</gene>
<protein>
    <submittedName>
        <fullName evidence="2">DUF4268 domain-containing protein</fullName>
    </submittedName>
</protein>
<sequence>MYQIDKTSNSITALSAKGFGALGFSERAHLQEWIAKCPECLGEELLIIAKEFDGFDETKERLDLLALDKQGGLVLIENKLDDSGRNVVWQSLKYASYCSSLSKSQIVEIYQNFLLKNGGGDAREKIGEFLDKEEDFESLILNPGIHQRVIMVAANFRKEVTSTVLWLLQHGIRLQCIRATAFDNGGQIFLNMEQIIPTPEAEDFMIGVAEKVKEEQSTVQSQVHRQSRRLDFWADTLAAFEKRGVSVFRNVNPGKDSFLNTSSGYRDVRYTLIFGVKEVRVELNIVRENQAENKAIYDQLSRHKDEIEAVFGGKFDWKRLNDIKASRISYAKGFDGRDKENWPEMIAWLAEHIQKLEKAFSPWVPKMAGWVRDAETNSGGEFQQDT</sequence>
<proteinExistence type="predicted"/>
<dbReference type="Proteomes" id="UP001597375">
    <property type="component" value="Unassembled WGS sequence"/>
</dbReference>
<dbReference type="Pfam" id="PF14088">
    <property type="entry name" value="DUF4268"/>
    <property type="match status" value="1"/>
</dbReference>
<dbReference type="Gene3D" id="3.40.1350.10">
    <property type="match status" value="1"/>
</dbReference>
<dbReference type="EMBL" id="JBHUIT010000034">
    <property type="protein sequence ID" value="MFD2257982.1"/>
    <property type="molecule type" value="Genomic_DNA"/>
</dbReference>